<feature type="compositionally biased region" description="Low complexity" evidence="6">
    <location>
        <begin position="135"/>
        <end position="150"/>
    </location>
</feature>
<evidence type="ECO:0000259" key="8">
    <source>
        <dbReference type="PROSITE" id="PS50994"/>
    </source>
</evidence>
<dbReference type="InterPro" id="IPR041588">
    <property type="entry name" value="Integrase_H2C2"/>
</dbReference>
<dbReference type="InterPro" id="IPR001584">
    <property type="entry name" value="Integrase_cat-core"/>
</dbReference>
<evidence type="ECO:0000256" key="3">
    <source>
        <dbReference type="ARBA" id="ARBA00022833"/>
    </source>
</evidence>
<feature type="region of interest" description="Disordered" evidence="6">
    <location>
        <begin position="2019"/>
        <end position="2045"/>
    </location>
</feature>
<dbReference type="InterPro" id="IPR001965">
    <property type="entry name" value="Znf_PHD"/>
</dbReference>
<protein>
    <submittedName>
        <fullName evidence="9">Uncharacterized protein</fullName>
    </submittedName>
</protein>
<feature type="region of interest" description="Disordered" evidence="6">
    <location>
        <begin position="159"/>
        <end position="229"/>
    </location>
</feature>
<feature type="compositionally biased region" description="Basic and acidic residues" evidence="6">
    <location>
        <begin position="170"/>
        <end position="194"/>
    </location>
</feature>
<dbReference type="PROSITE" id="PS01359">
    <property type="entry name" value="ZF_PHD_1"/>
    <property type="match status" value="1"/>
</dbReference>
<feature type="region of interest" description="Disordered" evidence="6">
    <location>
        <begin position="131"/>
        <end position="150"/>
    </location>
</feature>
<dbReference type="SMART" id="SM00249">
    <property type="entry name" value="PHD"/>
    <property type="match status" value="1"/>
</dbReference>
<reference evidence="9" key="2">
    <citation type="submission" date="2025-05" db="UniProtKB">
        <authorList>
            <consortium name="EnsemblMetazoa"/>
        </authorList>
    </citation>
    <scope>IDENTIFICATION</scope>
    <source>
        <strain evidence="9">Foshan</strain>
    </source>
</reference>
<dbReference type="InterPro" id="IPR013083">
    <property type="entry name" value="Znf_RING/FYVE/PHD"/>
</dbReference>
<keyword evidence="2 4" id="KW-0863">Zinc-finger</keyword>
<dbReference type="InterPro" id="IPR000477">
    <property type="entry name" value="RT_dom"/>
</dbReference>
<dbReference type="SUPFAM" id="SSF57903">
    <property type="entry name" value="FYVE/PHD zinc finger"/>
    <property type="match status" value="1"/>
</dbReference>
<feature type="compositionally biased region" description="Polar residues" evidence="6">
    <location>
        <begin position="2031"/>
        <end position="2040"/>
    </location>
</feature>
<evidence type="ECO:0000256" key="6">
    <source>
        <dbReference type="SAM" id="MobiDB-lite"/>
    </source>
</evidence>
<dbReference type="RefSeq" id="XP_062712609.1">
    <property type="nucleotide sequence ID" value="XM_062856625.1"/>
</dbReference>
<dbReference type="Pfam" id="PF05380">
    <property type="entry name" value="Peptidase_A17"/>
    <property type="match status" value="1"/>
</dbReference>
<dbReference type="InterPro" id="IPR040676">
    <property type="entry name" value="DUF5641"/>
</dbReference>
<dbReference type="Pfam" id="PF00628">
    <property type="entry name" value="PHD"/>
    <property type="match status" value="1"/>
</dbReference>
<dbReference type="PANTHER" id="PTHR47331:SF1">
    <property type="entry name" value="GAG-LIKE PROTEIN"/>
    <property type="match status" value="1"/>
</dbReference>
<dbReference type="SUPFAM" id="SSF56672">
    <property type="entry name" value="DNA/RNA polymerases"/>
    <property type="match status" value="1"/>
</dbReference>
<dbReference type="Pfam" id="PF00078">
    <property type="entry name" value="RVT_1"/>
    <property type="match status" value="1"/>
</dbReference>
<dbReference type="PROSITE" id="PS50016">
    <property type="entry name" value="ZF_PHD_2"/>
    <property type="match status" value="1"/>
</dbReference>
<dbReference type="Gene3D" id="3.30.70.270">
    <property type="match status" value="1"/>
</dbReference>
<dbReference type="Pfam" id="PF03564">
    <property type="entry name" value="DUF1759"/>
    <property type="match status" value="1"/>
</dbReference>
<dbReference type="InterPro" id="IPR005312">
    <property type="entry name" value="DUF1759"/>
</dbReference>
<dbReference type="Gene3D" id="3.30.40.10">
    <property type="entry name" value="Zinc/RING finger domain, C3HC4 (zinc finger)"/>
    <property type="match status" value="1"/>
</dbReference>
<evidence type="ECO:0000256" key="1">
    <source>
        <dbReference type="ARBA" id="ARBA00022723"/>
    </source>
</evidence>
<evidence type="ECO:0000256" key="4">
    <source>
        <dbReference type="PROSITE-ProRule" id="PRU00146"/>
    </source>
</evidence>
<dbReference type="PROSITE" id="PS50994">
    <property type="entry name" value="INTEGRASE"/>
    <property type="match status" value="1"/>
</dbReference>
<keyword evidence="10" id="KW-1185">Reference proteome</keyword>
<evidence type="ECO:0000259" key="7">
    <source>
        <dbReference type="PROSITE" id="PS50016"/>
    </source>
</evidence>
<sequence length="2080" mass="233031">MSANSKDKSPDAGREVGCVNCSRPDSFDNFVQCDQCDGWWHMRCAGVTNSVSERAWTCATCLPLSVSSSSSNAARIALRLKKIEEERAIQRREWEAEKRAFELEKRAFEHEKKAVQEKYRLLEEQLAERVDGSRRSQVSRRSSMRRVSSWVENLSTNPELEGAVGGAVPRKLETEGAVDRTAQGKELVEARRSESYGVSAGNEVSPECHKPPNEGQRQQESNANRVPQSARFDAQDGRLDLNGDQQRNTGAFPKMIPNSLNANFNGRTDTTDGNVSALAPPVMPPGKPPISNKIHANLSAQTSDDPYGSLLARLGSVSVSPNNVSPQPPFVTESVIPDHVTPIVSFPPPVTERNENMLGQTVNTDYVSNSQSSAPFPRTTVTVADHAPSPSQLAARQVMPRDLPPFSGDPADWPIFISAFENTTVACGYSRVENLARLQRCLKGAAYESVRSRLLLPESVPQVISTLRLLYGRPELLINVLLDKVRSTPAPRAEKLETLIQFGMAVQSLCDHLVAAGQQSHLASPYLLMELVEKLPAHVKMEWASYMQRFPDVNLKTFGDFMSTMVISASKVTLYMGASCTSTTDRSKPKTRGLINTHMSESEIHRPSQCCVCKELGHVVRECDTFNGLSVDERWKAVQTHDLCRNCLNAHGTRNCRNARQCGINGCTYRHHRLLHSNRSNRTTNANPAPNMDSAGNHTHRLDNQSLLFRILPVTLHGPSKKIKTYAFLDDGSHLTLIEDQLAKDLGVEGKTIPLCLTWTGDVSRLEPNSKQIQLEVSGAGGRSQQKLNDVRTVKKLALPGQTLRMEDLGSTFNHLKGLPISGYEDAVPRLLIGVNNLHLTVPLKVKEGRVSEPVAVKTRLGWCVYGGSSNRLSTSLNIHACQCSNDGDLHELVKNFFTLDDVGKSSTKVLMSAEDKRAQQLLQETTVRIGERYETGLLWKHDDVEFPDSYGMAMRRLECLERRMSRNLSLKECLMRQIEEYQQKGYAHRVSVEEMKQADLKRVWYLPLGAVVNPKKPEKVRLIWDAAAVVDGISLNSMLLKGPDQLASLAGVLFRFRQYNVAVSADIREMFHQIRIRAADRHSQRFLWRADPSMPAEVFVMDVATFGSTCSPASAQYVKNLNAAEYAEKYPKAAGDIVNNTYVDDYLASFESKTEATDVAVQVRAIQQAGGFSLRNWQSNSGEVIQALGEPSAVSGRHSFQDKSQTCERILGMLWLTDGDVLSFCTQLKDDVQQIVYGDSTPTKRQVLRCLMSFFDPLGLLGYILVHGKILLQDIWRAGTQWDQEVEEEHRNRWRDWITLLQQISTIKLPRCYFSEATRLHYQQLQLHIFVDASEAAYAAVAYFRIVDLDGIVRCALVSAKTKVAPLKPLSIPRLELQAAVLGTSLMRFVEESHTLVITQRYFWSDSSTVLAWLKADPRKYKQYVACRIGEILSVTEVNEWKWVPTKLNPADLATKWGSGPSLDAKNIWFNGPDFLQKPFEEWPKQSTLQRTVDMELRTCNVHTEATVRLPLINFARFSKWERLHRATAYVHRYVGNLKRKSLGIVRSSGYLTQAELQLAEITLITGAQWQEYPSEMVVLQRNRSRPETEKESLNRQSVLYQLTPFVDEEGVLRIDGRIGAAKDVCINTKFPAILPRKHRISELIVDLFHRKYQHANSETVVNEIRQQYYIPRLRTVVRKIVSGCPVCKARKAVPHVPRMASLPPARLASFTRPFTYVGLDYFGPLVVKIGRGNAKRWIALFTCLTIRAVHCEVVCSLSTDACVKAIRRFVCRRGAPAEIYSDNGTNFQGVERILMKEIQHGVAATLTSTTTKWLFIPPASPHMGGAWERMVRSVKQAMIGAYRSDRKLDDESLLTFVIEAENIVNNRPLTYLPLDSAESEALTPNHFLLGSSSGERQPGVDLNADPVTIRHSLNMIKLQLDRFWTRWVKEMLPTLTRRTKWFGEEKMIAVGDLVLIVDDGNRNSWTRGRVQEVIPGSDGRVRQALVKTARGCLRRPVAKLAILDVLDGSKTGTGGQHYGGEDVAAGIPASNNLSADSSRLNREADLPTENMTERRRATMTNQILTRSMVNSGKPGNQY</sequence>
<feature type="coiled-coil region" evidence="5">
    <location>
        <begin position="73"/>
        <end position="125"/>
    </location>
</feature>
<dbReference type="InterPro" id="IPR008042">
    <property type="entry name" value="Retrotrans_Pao"/>
</dbReference>
<evidence type="ECO:0000313" key="10">
    <source>
        <dbReference type="Proteomes" id="UP000069940"/>
    </source>
</evidence>
<dbReference type="Proteomes" id="UP000069940">
    <property type="component" value="Unassembled WGS sequence"/>
</dbReference>
<reference evidence="10" key="1">
    <citation type="journal article" date="2015" name="Proc. Natl. Acad. Sci. U.S.A.">
        <title>Genome sequence of the Asian Tiger mosquito, Aedes albopictus, reveals insights into its biology, genetics, and evolution.</title>
        <authorList>
            <person name="Chen X.G."/>
            <person name="Jiang X."/>
            <person name="Gu J."/>
            <person name="Xu M."/>
            <person name="Wu Y."/>
            <person name="Deng Y."/>
            <person name="Zhang C."/>
            <person name="Bonizzoni M."/>
            <person name="Dermauw W."/>
            <person name="Vontas J."/>
            <person name="Armbruster P."/>
            <person name="Huang X."/>
            <person name="Yang Y."/>
            <person name="Zhang H."/>
            <person name="He W."/>
            <person name="Peng H."/>
            <person name="Liu Y."/>
            <person name="Wu K."/>
            <person name="Chen J."/>
            <person name="Lirakis M."/>
            <person name="Topalis P."/>
            <person name="Van Leeuwen T."/>
            <person name="Hall A.B."/>
            <person name="Jiang X."/>
            <person name="Thorpe C."/>
            <person name="Mueller R.L."/>
            <person name="Sun C."/>
            <person name="Waterhouse R.M."/>
            <person name="Yan G."/>
            <person name="Tu Z.J."/>
            <person name="Fang X."/>
            <person name="James A.A."/>
        </authorList>
    </citation>
    <scope>NUCLEOTIDE SEQUENCE [LARGE SCALE GENOMIC DNA]</scope>
    <source>
        <strain evidence="10">Foshan</strain>
    </source>
</reference>
<accession>A0ABM1XWM4</accession>
<dbReference type="SUPFAM" id="SSF53098">
    <property type="entry name" value="Ribonuclease H-like"/>
    <property type="match status" value="1"/>
</dbReference>
<dbReference type="InterPro" id="IPR012337">
    <property type="entry name" value="RNaseH-like_sf"/>
</dbReference>
<keyword evidence="3" id="KW-0862">Zinc</keyword>
<dbReference type="InterPro" id="IPR011011">
    <property type="entry name" value="Znf_FYVE_PHD"/>
</dbReference>
<feature type="domain" description="PHD-type" evidence="7">
    <location>
        <begin position="15"/>
        <end position="64"/>
    </location>
</feature>
<dbReference type="Pfam" id="PF18701">
    <property type="entry name" value="DUF5641"/>
    <property type="match status" value="1"/>
</dbReference>
<dbReference type="PANTHER" id="PTHR47331">
    <property type="entry name" value="PHD-TYPE DOMAIN-CONTAINING PROTEIN"/>
    <property type="match status" value="1"/>
</dbReference>
<keyword evidence="1" id="KW-0479">Metal-binding</keyword>
<evidence type="ECO:0000256" key="2">
    <source>
        <dbReference type="ARBA" id="ARBA00022771"/>
    </source>
</evidence>
<dbReference type="CDD" id="cd01644">
    <property type="entry name" value="RT_pepA17"/>
    <property type="match status" value="1"/>
</dbReference>
<dbReference type="Gene3D" id="3.10.10.10">
    <property type="entry name" value="HIV Type 1 Reverse Transcriptase, subunit A, domain 1"/>
    <property type="match status" value="1"/>
</dbReference>
<dbReference type="InterPro" id="IPR019786">
    <property type="entry name" value="Zinc_finger_PHD-type_CS"/>
</dbReference>
<dbReference type="InterPro" id="IPR036397">
    <property type="entry name" value="RNaseH_sf"/>
</dbReference>
<dbReference type="EnsemblMetazoa" id="AALFPA23_003553.R3984">
    <property type="protein sequence ID" value="AALFPA23_003553.P3984"/>
    <property type="gene ID" value="AALFPA23_003553"/>
</dbReference>
<dbReference type="InterPro" id="IPR043128">
    <property type="entry name" value="Rev_trsase/Diguanyl_cyclase"/>
</dbReference>
<dbReference type="InterPro" id="IPR019787">
    <property type="entry name" value="Znf_PHD-finger"/>
</dbReference>
<dbReference type="GeneID" id="134289903"/>
<feature type="domain" description="Integrase catalytic" evidence="8">
    <location>
        <begin position="1711"/>
        <end position="1894"/>
    </location>
</feature>
<organism evidence="9 10">
    <name type="scientific">Aedes albopictus</name>
    <name type="common">Asian tiger mosquito</name>
    <name type="synonym">Stegomyia albopicta</name>
    <dbReference type="NCBI Taxonomy" id="7160"/>
    <lineage>
        <taxon>Eukaryota</taxon>
        <taxon>Metazoa</taxon>
        <taxon>Ecdysozoa</taxon>
        <taxon>Arthropoda</taxon>
        <taxon>Hexapoda</taxon>
        <taxon>Insecta</taxon>
        <taxon>Pterygota</taxon>
        <taxon>Neoptera</taxon>
        <taxon>Endopterygota</taxon>
        <taxon>Diptera</taxon>
        <taxon>Nematocera</taxon>
        <taxon>Culicoidea</taxon>
        <taxon>Culicidae</taxon>
        <taxon>Culicinae</taxon>
        <taxon>Aedini</taxon>
        <taxon>Aedes</taxon>
        <taxon>Stegomyia</taxon>
    </lineage>
</organism>
<keyword evidence="5" id="KW-0175">Coiled coil</keyword>
<dbReference type="Gene3D" id="1.10.340.70">
    <property type="match status" value="1"/>
</dbReference>
<name>A0ABM1XWM4_AEDAL</name>
<dbReference type="InterPro" id="IPR043502">
    <property type="entry name" value="DNA/RNA_pol_sf"/>
</dbReference>
<dbReference type="Pfam" id="PF17921">
    <property type="entry name" value="Integrase_H2C2"/>
    <property type="match status" value="1"/>
</dbReference>
<proteinExistence type="predicted"/>
<evidence type="ECO:0000313" key="9">
    <source>
        <dbReference type="EnsemblMetazoa" id="AALFPA23_003553.P3984"/>
    </source>
</evidence>
<evidence type="ECO:0000256" key="5">
    <source>
        <dbReference type="SAM" id="Coils"/>
    </source>
</evidence>
<feature type="compositionally biased region" description="Polar residues" evidence="6">
    <location>
        <begin position="215"/>
        <end position="227"/>
    </location>
</feature>
<dbReference type="Gene3D" id="3.30.420.10">
    <property type="entry name" value="Ribonuclease H-like superfamily/Ribonuclease H"/>
    <property type="match status" value="1"/>
</dbReference>